<comment type="caution">
    <text evidence="13">The sequence shown here is derived from an EMBL/GenBank/DDBJ whole genome shotgun (WGS) entry which is preliminary data.</text>
</comment>
<feature type="compositionally biased region" description="Basic and acidic residues" evidence="7">
    <location>
        <begin position="487"/>
        <end position="499"/>
    </location>
</feature>
<evidence type="ECO:0000256" key="3">
    <source>
        <dbReference type="ARBA" id="ARBA00022448"/>
    </source>
</evidence>
<feature type="region of interest" description="Disordered" evidence="7">
    <location>
        <begin position="1"/>
        <end position="26"/>
    </location>
</feature>
<evidence type="ECO:0000256" key="1">
    <source>
        <dbReference type="ARBA" id="ARBA00004141"/>
    </source>
</evidence>
<sequence>MSAPSPVVFARQESSSATPTSGAGSAQEAQNQSIKTFAASLSTAAVVFGIQIVAFLILSGNWKIRRSKQTTEKSAARQSLFHKIYYYKTAFVPERQRIATPTTAIESFKNVFTISDREIIRVAGVDGYLFLQYLQLLLRIFVPMAIVLLPILLPINRIGDVPGVSGLDSFAWPNVGVPAKRKRLWAHAVLAVCVVIWVCYNFYRALRKFVRLRQTILTLPEHRIRASATTILVQSIPRKWLTVAALDALYDVFPGGIKDIWINRDYDELSDKVNKRTKIARALENAEVNLIIECTKKHKKMEEKRAKQEGNKKSRKERKTEEEAQNAAIHHETQEHGVSVNNPHQIEQTLEEVLKEDDSSSSSSSSSSSRSSSPTRKRKILPIPILGEGIQAVGDGFRDVGKFGGKVVGGFAGGIKGAFGNKNNHGHSKEMSHDETFASDSPVSPVTAEFEARGTSSDTYTPLNDPSKDGKFGSDGTNTEPNSPDSSKGKHDKDKKRPQTAESTLGPLNSINNTIKKSRLNPVRRLSDFASPQPFRAEGEEFPLEIKKDEKVEYQYAGVYDESFVEDPEDALWRRYLRPKDRETMRVPLFDKTWWPSIPLIGKKVDTIYYCRKELARLNHEIAQDQANLEQFPLMNSAFIQFNHQVAAHMACQSLSHHIPRQMDPRTVEVNPNDVIWDNLTMPWWSRYVRMFVIVSIIITLIILWSPLVAFTGGLSKVSTLTDEVPWLAWIEKLPEWLISFVQGVLPPAILAILFAVLPILLRFMAELTGTTTTGERELLVQNFYFAFVFVQLFLVVSISSGITGTLDSILKDPSHAGETFVNIPSILAQELPKAADYFFSYMILQAFSISSGTLLQIAAVALLLFSRFLDTTPRQKVSRVLSRPGITWGNMIPVYTNFGAIGLIYAVIAPLLMVILIITFSLFWFTYRYQMIYVSYAKAETNGLIFPKAINQLFTGLYFLEITLIGLFLLQTRGANSCFPQAIVMIVTLVFTVLFQYLLNHAFGPLFKYLPITFEDEAVERDEEFQRAQATRWQPKADGPDEHASLNSELSAREKAERRESHRLEQEDRRRSTAPHLDGSIELKQFEPPTPSKYSSHLTESPERTRRPNWADRSRDRSRSHSHSHHDDPSRRPSPHHKPSSSPHRHHHKKSKPHANPLDLVTNAIRAGVDDLGRPIRDIEAQTLPTANLFDNIDDQLEDIEPEARQKLIKRSFQHPATRAIQPAIWVPHDELGVATDEIRRTGEFSRKIWITSVNARVDANGRVLYRGLPPDRDPFENIEV</sequence>
<feature type="transmembrane region" description="Helical" evidence="8">
    <location>
        <begin position="783"/>
        <end position="803"/>
    </location>
</feature>
<dbReference type="InterPro" id="IPR045122">
    <property type="entry name" value="Csc1-like"/>
</dbReference>
<feature type="domain" description="CSC1/OSCA1-like 7TM region" evidence="9">
    <location>
        <begin position="691"/>
        <end position="969"/>
    </location>
</feature>
<feature type="compositionally biased region" description="Basic and acidic residues" evidence="7">
    <location>
        <begin position="1101"/>
        <end position="1132"/>
    </location>
</feature>
<evidence type="ECO:0000256" key="2">
    <source>
        <dbReference type="ARBA" id="ARBA00007779"/>
    </source>
</evidence>
<dbReference type="Proteomes" id="UP001280581">
    <property type="component" value="Unassembled WGS sequence"/>
</dbReference>
<evidence type="ECO:0000313" key="13">
    <source>
        <dbReference type="EMBL" id="KAK3209690.1"/>
    </source>
</evidence>
<feature type="region of interest" description="Disordered" evidence="7">
    <location>
        <begin position="1026"/>
        <end position="1160"/>
    </location>
</feature>
<feature type="transmembrane region" description="Helical" evidence="8">
    <location>
        <begin position="37"/>
        <end position="58"/>
    </location>
</feature>
<feature type="compositionally biased region" description="Basic and acidic residues" evidence="7">
    <location>
        <begin position="1052"/>
        <end position="1072"/>
    </location>
</feature>
<dbReference type="GO" id="GO:0005886">
    <property type="term" value="C:plasma membrane"/>
    <property type="evidence" value="ECO:0007669"/>
    <property type="project" value="TreeGrafter"/>
</dbReference>
<dbReference type="Pfam" id="PF14703">
    <property type="entry name" value="PHM7_cyt"/>
    <property type="match status" value="2"/>
</dbReference>
<feature type="transmembrane region" description="Helical" evidence="8">
    <location>
        <begin position="983"/>
        <end position="1000"/>
    </location>
</feature>
<evidence type="ECO:0000256" key="8">
    <source>
        <dbReference type="SAM" id="Phobius"/>
    </source>
</evidence>
<feature type="transmembrane region" description="Helical" evidence="8">
    <location>
        <begin position="184"/>
        <end position="203"/>
    </location>
</feature>
<keyword evidence="3" id="KW-0813">Transport</keyword>
<dbReference type="EMBL" id="WVTA01000005">
    <property type="protein sequence ID" value="KAK3209690.1"/>
    <property type="molecule type" value="Genomic_DNA"/>
</dbReference>
<feature type="transmembrane region" description="Helical" evidence="8">
    <location>
        <begin position="839"/>
        <end position="866"/>
    </location>
</feature>
<evidence type="ECO:0000259" key="12">
    <source>
        <dbReference type="Pfam" id="PF14703"/>
    </source>
</evidence>
<feature type="domain" description="10TM putative phosphate transporter extracellular tail" evidence="10">
    <location>
        <begin position="1201"/>
        <end position="1273"/>
    </location>
</feature>
<feature type="compositionally biased region" description="Basic and acidic residues" evidence="7">
    <location>
        <begin position="427"/>
        <end position="436"/>
    </location>
</feature>
<feature type="compositionally biased region" description="Basic and acidic residues" evidence="7">
    <location>
        <begin position="300"/>
        <end position="322"/>
    </location>
</feature>
<evidence type="ECO:0000256" key="5">
    <source>
        <dbReference type="ARBA" id="ARBA00022989"/>
    </source>
</evidence>
<feature type="domain" description="CSC1/OSCA1-like cytosolic" evidence="12">
    <location>
        <begin position="586"/>
        <end position="679"/>
    </location>
</feature>
<feature type="transmembrane region" description="Helical" evidence="8">
    <location>
        <begin position="901"/>
        <end position="926"/>
    </location>
</feature>
<dbReference type="GO" id="GO:0005227">
    <property type="term" value="F:calcium-activated cation channel activity"/>
    <property type="evidence" value="ECO:0007669"/>
    <property type="project" value="InterPro"/>
</dbReference>
<keyword evidence="14" id="KW-1185">Reference proteome</keyword>
<feature type="domain" description="CSC1/OSCA1-like N-terminal transmembrane" evidence="11">
    <location>
        <begin position="37"/>
        <end position="204"/>
    </location>
</feature>
<feature type="transmembrane region" description="Helical" evidence="8">
    <location>
        <begin position="691"/>
        <end position="711"/>
    </location>
</feature>
<feature type="compositionally biased region" description="Low complexity" evidence="7">
    <location>
        <begin position="360"/>
        <end position="373"/>
    </location>
</feature>
<accession>A0AAN6RI82</accession>
<evidence type="ECO:0000256" key="6">
    <source>
        <dbReference type="ARBA" id="ARBA00023136"/>
    </source>
</evidence>
<dbReference type="InterPro" id="IPR022257">
    <property type="entry name" value="PHM7_ext"/>
</dbReference>
<feature type="domain" description="CSC1/OSCA1-like cytosolic" evidence="12">
    <location>
        <begin position="229"/>
        <end position="360"/>
    </location>
</feature>
<feature type="transmembrane region" description="Helical" evidence="8">
    <location>
        <begin position="136"/>
        <end position="155"/>
    </location>
</feature>
<feature type="region of interest" description="Disordered" evidence="7">
    <location>
        <begin position="299"/>
        <end position="382"/>
    </location>
</feature>
<protein>
    <recommendedName>
        <fullName evidence="15">DUF221-domain-containing protein</fullName>
    </recommendedName>
</protein>
<dbReference type="PANTHER" id="PTHR13018">
    <property type="entry name" value="PROBABLE MEMBRANE PROTEIN DUF221-RELATED"/>
    <property type="match status" value="1"/>
</dbReference>
<evidence type="ECO:0000256" key="7">
    <source>
        <dbReference type="SAM" id="MobiDB-lite"/>
    </source>
</evidence>
<dbReference type="Pfam" id="PF12621">
    <property type="entry name" value="PHM7_ext"/>
    <property type="match status" value="1"/>
</dbReference>
<dbReference type="PANTHER" id="PTHR13018:SF20">
    <property type="entry name" value="SPORULATION-SPECIFIC PROTEIN 75"/>
    <property type="match status" value="1"/>
</dbReference>
<evidence type="ECO:0008006" key="15">
    <source>
        <dbReference type="Google" id="ProtNLM"/>
    </source>
</evidence>
<feature type="compositionally biased region" description="Polar residues" evidence="7">
    <location>
        <begin position="339"/>
        <end position="348"/>
    </location>
</feature>
<reference evidence="13 14" key="1">
    <citation type="submission" date="2021-02" db="EMBL/GenBank/DDBJ databases">
        <title>Genome assembly of Pseudopithomyces chartarum.</title>
        <authorList>
            <person name="Jauregui R."/>
            <person name="Singh J."/>
            <person name="Voisey C."/>
        </authorList>
    </citation>
    <scope>NUCLEOTIDE SEQUENCE [LARGE SCALE GENOMIC DNA]</scope>
    <source>
        <strain evidence="13 14">AGR01</strain>
    </source>
</reference>
<dbReference type="InterPro" id="IPR027815">
    <property type="entry name" value="CSC1/OSCA1-like_cyt"/>
</dbReference>
<keyword evidence="5 8" id="KW-1133">Transmembrane helix</keyword>
<feature type="compositionally biased region" description="Low complexity" evidence="7">
    <location>
        <begin position="14"/>
        <end position="26"/>
    </location>
</feature>
<feature type="compositionally biased region" description="Polar residues" evidence="7">
    <location>
        <begin position="500"/>
        <end position="515"/>
    </location>
</feature>
<comment type="similarity">
    <text evidence="2">Belongs to the CSC1 (TC 1.A.17) family.</text>
</comment>
<evidence type="ECO:0000259" key="10">
    <source>
        <dbReference type="Pfam" id="PF12621"/>
    </source>
</evidence>
<feature type="compositionally biased region" description="Basic residues" evidence="7">
    <location>
        <begin position="1134"/>
        <end position="1154"/>
    </location>
</feature>
<feature type="region of interest" description="Disordered" evidence="7">
    <location>
        <begin position="422"/>
        <end position="516"/>
    </location>
</feature>
<gene>
    <name evidence="13" type="ORF">GRF29_44g341110</name>
</gene>
<evidence type="ECO:0000313" key="14">
    <source>
        <dbReference type="Proteomes" id="UP001280581"/>
    </source>
</evidence>
<proteinExistence type="inferred from homology"/>
<comment type="subcellular location">
    <subcellularLocation>
        <location evidence="1">Membrane</location>
        <topology evidence="1">Multi-pass membrane protein</topology>
    </subcellularLocation>
</comment>
<name>A0AAN6RI82_9PLEO</name>
<evidence type="ECO:0000259" key="11">
    <source>
        <dbReference type="Pfam" id="PF13967"/>
    </source>
</evidence>
<feature type="transmembrane region" description="Helical" evidence="8">
    <location>
        <begin position="946"/>
        <end position="971"/>
    </location>
</feature>
<feature type="transmembrane region" description="Helical" evidence="8">
    <location>
        <begin position="737"/>
        <end position="762"/>
    </location>
</feature>
<dbReference type="InterPro" id="IPR003864">
    <property type="entry name" value="CSC1/OSCA1-like_7TM"/>
</dbReference>
<dbReference type="Pfam" id="PF13967">
    <property type="entry name" value="RSN1_TM"/>
    <property type="match status" value="1"/>
</dbReference>
<dbReference type="InterPro" id="IPR032880">
    <property type="entry name" value="CSC1/OSCA1-like_N"/>
</dbReference>
<evidence type="ECO:0000256" key="4">
    <source>
        <dbReference type="ARBA" id="ARBA00022692"/>
    </source>
</evidence>
<keyword evidence="6 8" id="KW-0472">Membrane</keyword>
<evidence type="ECO:0000259" key="9">
    <source>
        <dbReference type="Pfam" id="PF02714"/>
    </source>
</evidence>
<keyword evidence="4 8" id="KW-0812">Transmembrane</keyword>
<feature type="compositionally biased region" description="Polar residues" evidence="7">
    <location>
        <begin position="454"/>
        <end position="464"/>
    </location>
</feature>
<organism evidence="13 14">
    <name type="scientific">Pseudopithomyces chartarum</name>
    <dbReference type="NCBI Taxonomy" id="1892770"/>
    <lineage>
        <taxon>Eukaryota</taxon>
        <taxon>Fungi</taxon>
        <taxon>Dikarya</taxon>
        <taxon>Ascomycota</taxon>
        <taxon>Pezizomycotina</taxon>
        <taxon>Dothideomycetes</taxon>
        <taxon>Pleosporomycetidae</taxon>
        <taxon>Pleosporales</taxon>
        <taxon>Massarineae</taxon>
        <taxon>Didymosphaeriaceae</taxon>
        <taxon>Pseudopithomyces</taxon>
    </lineage>
</organism>
<dbReference type="Pfam" id="PF02714">
    <property type="entry name" value="RSN1_7TM"/>
    <property type="match status" value="1"/>
</dbReference>